<sequence>MADEDQRKHQSSLPAAASTTSDSRPPPPNPPPLFDPSRMIGIIRRKALIKDLAALYHAECLASCQELLQLQNKWEEVRHVQPHVDFKTPEDSRKETLRPRKRAKKTR</sequence>
<dbReference type="PANTHER" id="PTHR37242:SF1">
    <property type="entry name" value="OS09G0569450 PROTEIN"/>
    <property type="match status" value="1"/>
</dbReference>
<feature type="compositionally biased region" description="Pro residues" evidence="1">
    <location>
        <begin position="24"/>
        <end position="34"/>
    </location>
</feature>
<dbReference type="EMBL" id="JBAMMX010000010">
    <property type="protein sequence ID" value="KAK6932170.1"/>
    <property type="molecule type" value="Genomic_DNA"/>
</dbReference>
<accession>A0AAN8VD70</accession>
<evidence type="ECO:0000256" key="1">
    <source>
        <dbReference type="SAM" id="MobiDB-lite"/>
    </source>
</evidence>
<proteinExistence type="predicted"/>
<name>A0AAN8VD70_9MAGN</name>
<gene>
    <name evidence="2" type="ORF">RJ641_001794</name>
</gene>
<dbReference type="PANTHER" id="PTHR37242">
    <property type="entry name" value="OS09G0569450 PROTEIN"/>
    <property type="match status" value="1"/>
</dbReference>
<feature type="region of interest" description="Disordered" evidence="1">
    <location>
        <begin position="80"/>
        <end position="107"/>
    </location>
</feature>
<dbReference type="AlphaFoldDB" id="A0AAN8VD70"/>
<feature type="region of interest" description="Disordered" evidence="1">
    <location>
        <begin position="1"/>
        <end position="37"/>
    </location>
</feature>
<protein>
    <submittedName>
        <fullName evidence="2">Uncharacterized protein</fullName>
    </submittedName>
</protein>
<keyword evidence="3" id="KW-1185">Reference proteome</keyword>
<feature type="compositionally biased region" description="Polar residues" evidence="1">
    <location>
        <begin position="11"/>
        <end position="23"/>
    </location>
</feature>
<comment type="caution">
    <text evidence="2">The sequence shown here is derived from an EMBL/GenBank/DDBJ whole genome shotgun (WGS) entry which is preliminary data.</text>
</comment>
<organism evidence="2 3">
    <name type="scientific">Dillenia turbinata</name>
    <dbReference type="NCBI Taxonomy" id="194707"/>
    <lineage>
        <taxon>Eukaryota</taxon>
        <taxon>Viridiplantae</taxon>
        <taxon>Streptophyta</taxon>
        <taxon>Embryophyta</taxon>
        <taxon>Tracheophyta</taxon>
        <taxon>Spermatophyta</taxon>
        <taxon>Magnoliopsida</taxon>
        <taxon>eudicotyledons</taxon>
        <taxon>Gunneridae</taxon>
        <taxon>Pentapetalae</taxon>
        <taxon>Dilleniales</taxon>
        <taxon>Dilleniaceae</taxon>
        <taxon>Dillenia</taxon>
    </lineage>
</organism>
<reference evidence="2 3" key="1">
    <citation type="submission" date="2023-12" db="EMBL/GenBank/DDBJ databases">
        <title>A high-quality genome assembly for Dillenia turbinata (Dilleniales).</title>
        <authorList>
            <person name="Chanderbali A."/>
        </authorList>
    </citation>
    <scope>NUCLEOTIDE SEQUENCE [LARGE SCALE GENOMIC DNA]</scope>
    <source>
        <strain evidence="2">LSX21</strain>
        <tissue evidence="2">Leaf</tissue>
    </source>
</reference>
<dbReference type="Proteomes" id="UP001370490">
    <property type="component" value="Unassembled WGS sequence"/>
</dbReference>
<evidence type="ECO:0000313" key="2">
    <source>
        <dbReference type="EMBL" id="KAK6932170.1"/>
    </source>
</evidence>
<feature type="compositionally biased region" description="Basic and acidic residues" evidence="1">
    <location>
        <begin position="80"/>
        <end position="98"/>
    </location>
</feature>
<evidence type="ECO:0000313" key="3">
    <source>
        <dbReference type="Proteomes" id="UP001370490"/>
    </source>
</evidence>